<organism evidence="1 2">
    <name type="scientific">Rhinolophus ferrumequinum</name>
    <name type="common">Greater horseshoe bat</name>
    <dbReference type="NCBI Taxonomy" id="59479"/>
    <lineage>
        <taxon>Eukaryota</taxon>
        <taxon>Metazoa</taxon>
        <taxon>Chordata</taxon>
        <taxon>Craniata</taxon>
        <taxon>Vertebrata</taxon>
        <taxon>Euteleostomi</taxon>
        <taxon>Mammalia</taxon>
        <taxon>Eutheria</taxon>
        <taxon>Laurasiatheria</taxon>
        <taxon>Chiroptera</taxon>
        <taxon>Yinpterochiroptera</taxon>
        <taxon>Rhinolophoidea</taxon>
        <taxon>Rhinolophidae</taxon>
        <taxon>Rhinolophinae</taxon>
        <taxon>Rhinolophus</taxon>
    </lineage>
</organism>
<accession>A0A671FAN2</accession>
<dbReference type="Gene3D" id="2.130.10.10">
    <property type="entry name" value="YVTN repeat-like/Quinoprotein amine dehydrogenase"/>
    <property type="match status" value="1"/>
</dbReference>
<evidence type="ECO:0008006" key="3">
    <source>
        <dbReference type="Google" id="ProtNLM"/>
    </source>
</evidence>
<protein>
    <recommendedName>
        <fullName evidence="3">WD repeat domain 60</fullName>
    </recommendedName>
</protein>
<dbReference type="OMA" id="NANDCEP"/>
<dbReference type="InterPro" id="IPR036322">
    <property type="entry name" value="WD40_repeat_dom_sf"/>
</dbReference>
<dbReference type="SUPFAM" id="SSF50978">
    <property type="entry name" value="WD40 repeat-like"/>
    <property type="match status" value="1"/>
</dbReference>
<dbReference type="Proteomes" id="UP000472240">
    <property type="component" value="Chromosome 26"/>
</dbReference>
<dbReference type="Ensembl" id="ENSRFET00010024573.1">
    <property type="protein sequence ID" value="ENSRFEP00010022575.1"/>
    <property type="gene ID" value="ENSRFEG00010015164.1"/>
</dbReference>
<dbReference type="GO" id="GO:0005868">
    <property type="term" value="C:cytoplasmic dynein complex"/>
    <property type="evidence" value="ECO:0007669"/>
    <property type="project" value="InterPro"/>
</dbReference>
<reference evidence="1" key="4">
    <citation type="submission" date="2025-08" db="UniProtKB">
        <authorList>
            <consortium name="Ensembl"/>
        </authorList>
    </citation>
    <scope>IDENTIFICATION</scope>
</reference>
<reference evidence="1 2" key="2">
    <citation type="journal article" date="2018" name="Annu Rev Anim Biosci">
        <title>Bat Biology, Genomes, and the Bat1K Project: To Generate Chromosome-Level Genomes for All Living Bat Species.</title>
        <authorList>
            <person name="Teeling E.C."/>
            <person name="Vernes S.C."/>
            <person name="Davalos L.M."/>
            <person name="Ray D.A."/>
            <person name="Gilbert M.T.P."/>
            <person name="Myers E."/>
        </authorList>
    </citation>
    <scope>NUCLEOTIDE SEQUENCE</scope>
</reference>
<dbReference type="GO" id="GO:0045504">
    <property type="term" value="F:dynein heavy chain binding"/>
    <property type="evidence" value="ECO:0007669"/>
    <property type="project" value="InterPro"/>
</dbReference>
<dbReference type="GeneTree" id="ENSGT00390000013743"/>
<dbReference type="InterPro" id="IPR015943">
    <property type="entry name" value="WD40/YVTN_repeat-like_dom_sf"/>
</dbReference>
<dbReference type="PANTHER" id="PTHR16022">
    <property type="entry name" value="WD REPEAT DOMAIN 60"/>
    <property type="match status" value="1"/>
</dbReference>
<dbReference type="SMART" id="SM00320">
    <property type="entry name" value="WD40"/>
    <property type="match status" value="2"/>
</dbReference>
<dbReference type="InterPro" id="IPR042505">
    <property type="entry name" value="DYNC2I1"/>
</dbReference>
<dbReference type="GO" id="GO:0042073">
    <property type="term" value="P:intraciliary transport"/>
    <property type="evidence" value="ECO:0007669"/>
    <property type="project" value="InterPro"/>
</dbReference>
<sequence length="177" mass="19366">MGLISHGTRQDWRASPRLFKPRHRGVCPVKVNVIDFSPFGEPVFLAGCSDGSIRLHQLTSEHPVMQWSDSTGGRAVTGLQWSLTRAAVFLAQDDSSCVYLWDLLESDLGPVAKQLVSPDRLVAMAVVGEPEKNSSGFLALVLARASGSVDVQFLKKEWVSPVADEQRRLQLLLQGAV</sequence>
<evidence type="ECO:0000313" key="2">
    <source>
        <dbReference type="Proteomes" id="UP000472240"/>
    </source>
</evidence>
<reference evidence="2" key="3">
    <citation type="submission" date="2018-12" db="EMBL/GenBank/DDBJ databases">
        <title>G10K-VGP greater horseshoe bat female genome, primary haplotype.</title>
        <authorList>
            <person name="Teeling E."/>
            <person name="Myers G."/>
            <person name="Vernes S."/>
            <person name="Pippel M."/>
            <person name="Winkler S."/>
            <person name="Fedrigo O."/>
            <person name="Rhie A."/>
            <person name="Koren S."/>
            <person name="Phillippy A."/>
            <person name="Lewin H."/>
            <person name="Damas J."/>
            <person name="Howe K."/>
            <person name="Mountcastle J."/>
            <person name="Jarvis E.D."/>
        </authorList>
    </citation>
    <scope>NUCLEOTIDE SEQUENCE [LARGE SCALE GENOMIC DNA]</scope>
</reference>
<reference evidence="1 2" key="1">
    <citation type="journal article" date="2015" name="Annu Rev Anim Biosci">
        <title>The Genome 10K Project: a way forward.</title>
        <authorList>
            <person name="Koepfli K.P."/>
            <person name="Paten B."/>
            <person name="O'Brien S.J."/>
            <person name="Koepfli K.P."/>
            <person name="Paten B."/>
            <person name="Antunes A."/>
            <person name="Belov K."/>
            <person name="Bustamante C."/>
            <person name="Castoe T.A."/>
            <person name="Clawson H."/>
            <person name="Crawford A.J."/>
            <person name="Diekhans M."/>
            <person name="Distel D."/>
            <person name="Durbin R."/>
            <person name="Earl D."/>
            <person name="Fujita M.K."/>
            <person name="Gamble T."/>
            <person name="Georges A."/>
            <person name="Gemmell N."/>
            <person name="Gilbert M.T."/>
            <person name="Graves J.M."/>
            <person name="Green R.E."/>
            <person name="Hickey G."/>
            <person name="Jarvis E.D."/>
            <person name="Johnson W."/>
            <person name="Komissarov A."/>
            <person name="Korf I."/>
            <person name="Kuhn R."/>
            <person name="Larkin D.M."/>
            <person name="Lewin H."/>
            <person name="Lopez J.V."/>
            <person name="Ma J."/>
            <person name="Marques-Bonet T."/>
            <person name="Miller W."/>
            <person name="Murphy R."/>
            <person name="Pevzner P."/>
            <person name="Shapiro B."/>
            <person name="Steiner C."/>
            <person name="Tamazian G."/>
            <person name="Venkatesh B."/>
            <person name="Wang J."/>
            <person name="Wayne R."/>
            <person name="Wiley E."/>
            <person name="Yang H."/>
            <person name="Zhang G."/>
            <person name="Haussler D."/>
            <person name="Ryder O."/>
            <person name="O'Brien S.J."/>
        </authorList>
    </citation>
    <scope>NUCLEOTIDE SEQUENCE</scope>
</reference>
<reference evidence="1" key="5">
    <citation type="submission" date="2025-09" db="UniProtKB">
        <authorList>
            <consortium name="Ensembl"/>
        </authorList>
    </citation>
    <scope>IDENTIFICATION</scope>
</reference>
<dbReference type="GO" id="GO:0045503">
    <property type="term" value="F:dynein light chain binding"/>
    <property type="evidence" value="ECO:0007669"/>
    <property type="project" value="InterPro"/>
</dbReference>
<dbReference type="PANTHER" id="PTHR16022:SF0">
    <property type="entry name" value="CYTOPLASMIC DYNEIN 2 INTERMEDIATE CHAIN 1"/>
    <property type="match status" value="1"/>
</dbReference>
<name>A0A671FAN2_RHIFE</name>
<dbReference type="AlphaFoldDB" id="A0A671FAN2"/>
<evidence type="ECO:0000313" key="1">
    <source>
        <dbReference type="Ensembl" id="ENSRFEP00010022575.1"/>
    </source>
</evidence>
<dbReference type="InParanoid" id="A0A671FAN2"/>
<dbReference type="InterPro" id="IPR001680">
    <property type="entry name" value="WD40_rpt"/>
</dbReference>
<proteinExistence type="predicted"/>
<keyword evidence="2" id="KW-1185">Reference proteome</keyword>
<dbReference type="FunFam" id="2.130.10.10:FF:000807">
    <property type="entry name" value="WD repeat-containing protein 60 isoform X2"/>
    <property type="match status" value="1"/>
</dbReference>
<dbReference type="GO" id="GO:0005929">
    <property type="term" value="C:cilium"/>
    <property type="evidence" value="ECO:0007669"/>
    <property type="project" value="GOC"/>
</dbReference>